<keyword evidence="6" id="KW-1185">Reference proteome</keyword>
<dbReference type="InterPro" id="IPR018060">
    <property type="entry name" value="HTH_AraC"/>
</dbReference>
<dbReference type="Proteomes" id="UP000477911">
    <property type="component" value="Unassembled WGS sequence"/>
</dbReference>
<keyword evidence="3" id="KW-0804">Transcription</keyword>
<dbReference type="Pfam" id="PF06719">
    <property type="entry name" value="AraC_N"/>
    <property type="match status" value="1"/>
</dbReference>
<dbReference type="PANTHER" id="PTHR43436:SF1">
    <property type="entry name" value="TRANSCRIPTIONAL REGULATORY PROTEIN"/>
    <property type="match status" value="1"/>
</dbReference>
<dbReference type="GO" id="GO:0043565">
    <property type="term" value="F:sequence-specific DNA binding"/>
    <property type="evidence" value="ECO:0007669"/>
    <property type="project" value="InterPro"/>
</dbReference>
<organism evidence="5 6">
    <name type="scientific">Pseudooceanicola albus</name>
    <dbReference type="NCBI Taxonomy" id="2692189"/>
    <lineage>
        <taxon>Bacteria</taxon>
        <taxon>Pseudomonadati</taxon>
        <taxon>Pseudomonadota</taxon>
        <taxon>Alphaproteobacteria</taxon>
        <taxon>Rhodobacterales</taxon>
        <taxon>Paracoccaceae</taxon>
        <taxon>Pseudooceanicola</taxon>
    </lineage>
</organism>
<dbReference type="Gene3D" id="1.10.10.60">
    <property type="entry name" value="Homeodomain-like"/>
    <property type="match status" value="1"/>
</dbReference>
<evidence type="ECO:0000259" key="4">
    <source>
        <dbReference type="PROSITE" id="PS01124"/>
    </source>
</evidence>
<gene>
    <name evidence="5" type="ORF">GR170_19925</name>
</gene>
<keyword evidence="2" id="KW-0238">DNA-binding</keyword>
<dbReference type="InterPro" id="IPR009594">
    <property type="entry name" value="Tscrpt_reg_HTH_AraC_N"/>
</dbReference>
<dbReference type="PROSITE" id="PS00041">
    <property type="entry name" value="HTH_ARAC_FAMILY_1"/>
    <property type="match status" value="1"/>
</dbReference>
<dbReference type="SUPFAM" id="SSF46689">
    <property type="entry name" value="Homeodomain-like"/>
    <property type="match status" value="2"/>
</dbReference>
<dbReference type="SMART" id="SM00342">
    <property type="entry name" value="HTH_ARAC"/>
    <property type="match status" value="1"/>
</dbReference>
<dbReference type="GO" id="GO:0003700">
    <property type="term" value="F:DNA-binding transcription factor activity"/>
    <property type="evidence" value="ECO:0007669"/>
    <property type="project" value="InterPro"/>
</dbReference>
<dbReference type="PANTHER" id="PTHR43436">
    <property type="entry name" value="ARAC-FAMILY TRANSCRIPTIONAL REGULATOR"/>
    <property type="match status" value="1"/>
</dbReference>
<comment type="caution">
    <text evidence="5">The sequence shown here is derived from an EMBL/GenBank/DDBJ whole genome shotgun (WGS) entry which is preliminary data.</text>
</comment>
<dbReference type="Pfam" id="PF12833">
    <property type="entry name" value="HTH_18"/>
    <property type="match status" value="1"/>
</dbReference>
<dbReference type="PROSITE" id="PS01124">
    <property type="entry name" value="HTH_ARAC_FAMILY_2"/>
    <property type="match status" value="1"/>
</dbReference>
<evidence type="ECO:0000256" key="2">
    <source>
        <dbReference type="ARBA" id="ARBA00023125"/>
    </source>
</evidence>
<evidence type="ECO:0000313" key="6">
    <source>
        <dbReference type="Proteomes" id="UP000477911"/>
    </source>
</evidence>
<name>A0A6L7G9W8_9RHOB</name>
<evidence type="ECO:0000256" key="1">
    <source>
        <dbReference type="ARBA" id="ARBA00023015"/>
    </source>
</evidence>
<keyword evidence="1" id="KW-0805">Transcription regulation</keyword>
<dbReference type="InterPro" id="IPR009057">
    <property type="entry name" value="Homeodomain-like_sf"/>
</dbReference>
<dbReference type="AlphaFoldDB" id="A0A6L7G9W8"/>
<evidence type="ECO:0000256" key="3">
    <source>
        <dbReference type="ARBA" id="ARBA00023163"/>
    </source>
</evidence>
<protein>
    <submittedName>
        <fullName evidence="5">Helix-turn-helix domain-containing protein</fullName>
    </submittedName>
</protein>
<proteinExistence type="predicted"/>
<reference evidence="5 6" key="1">
    <citation type="submission" date="2019-12" db="EMBL/GenBank/DDBJ databases">
        <authorList>
            <person name="Li M."/>
        </authorList>
    </citation>
    <scope>NUCLEOTIDE SEQUENCE [LARGE SCALE GENOMIC DNA]</scope>
    <source>
        <strain evidence="5 6">GBMRC 2024</strain>
    </source>
</reference>
<sequence length="361" mass="39902">MLAPRPRLPPVMRKRGWVMGWLLSVLPPIWRRQGARACHILRKTCPILRKPHIRLAPCAVPPKAAPMTQSQILTRDARAYALREGLEYRPHPLPVDRLSLFYSEAPTELSHVLYDPVFCLVLSGEKRAEFNGTPTIFGEGQGLVVSLDLPAQSWITRASPEVPYLALAVRLDPALLRELAHASPLPPEDQPVSVLASAPASAALVDVCARLFSLVGQPGARDVLAPLWLRELHYLLLTSPQGGMLRRMAQAGSHVAQIAGITAHLRAHMDQPMRVESLARRAGMSATVFHQQFREITGTTPVQFLKRLRLLEAQRLLRAGATNVTQAALRVGYESPSQFSRDYRAMFGTAARDDRMGLAAE</sequence>
<accession>A0A6L7G9W8</accession>
<evidence type="ECO:0000313" key="5">
    <source>
        <dbReference type="EMBL" id="MXN20110.1"/>
    </source>
</evidence>
<dbReference type="EMBL" id="WUMU01000023">
    <property type="protein sequence ID" value="MXN20110.1"/>
    <property type="molecule type" value="Genomic_DNA"/>
</dbReference>
<feature type="domain" description="HTH araC/xylS-type" evidence="4">
    <location>
        <begin position="259"/>
        <end position="357"/>
    </location>
</feature>
<dbReference type="InterPro" id="IPR018062">
    <property type="entry name" value="HTH_AraC-typ_CS"/>
</dbReference>